<organism evidence="1 2">
    <name type="scientific">Ancylostoma caninum</name>
    <name type="common">Dog hookworm</name>
    <dbReference type="NCBI Taxonomy" id="29170"/>
    <lineage>
        <taxon>Eukaryota</taxon>
        <taxon>Metazoa</taxon>
        <taxon>Ecdysozoa</taxon>
        <taxon>Nematoda</taxon>
        <taxon>Chromadorea</taxon>
        <taxon>Rhabditida</taxon>
        <taxon>Rhabditina</taxon>
        <taxon>Rhabditomorpha</taxon>
        <taxon>Strongyloidea</taxon>
        <taxon>Ancylostomatidae</taxon>
        <taxon>Ancylostomatinae</taxon>
        <taxon>Ancylostoma</taxon>
    </lineage>
</organism>
<proteinExistence type="predicted"/>
<protein>
    <submittedName>
        <fullName evidence="1">Uncharacterized protein</fullName>
    </submittedName>
</protein>
<dbReference type="OrthoDB" id="5868050at2759"/>
<sequence>MLPPSMRCAYATEVLGYGSPSGSENIVKHGTQSTRRKGKKLMERAASYVKKKLPLSESTNSIQ</sequence>
<evidence type="ECO:0000313" key="1">
    <source>
        <dbReference type="EMBL" id="RCN39405.1"/>
    </source>
</evidence>
<evidence type="ECO:0000313" key="2">
    <source>
        <dbReference type="Proteomes" id="UP000252519"/>
    </source>
</evidence>
<reference evidence="1 2" key="1">
    <citation type="submission" date="2014-10" db="EMBL/GenBank/DDBJ databases">
        <title>Draft genome of the hookworm Ancylostoma caninum.</title>
        <authorList>
            <person name="Mitreva M."/>
        </authorList>
    </citation>
    <scope>NUCLEOTIDE SEQUENCE [LARGE SCALE GENOMIC DNA]</scope>
    <source>
        <strain evidence="1 2">Baltimore</strain>
    </source>
</reference>
<dbReference type="AlphaFoldDB" id="A0A368G8S3"/>
<keyword evidence="2" id="KW-1185">Reference proteome</keyword>
<gene>
    <name evidence="1" type="ORF">ANCCAN_14683</name>
</gene>
<accession>A0A368G8S3</accession>
<comment type="caution">
    <text evidence="1">The sequence shown here is derived from an EMBL/GenBank/DDBJ whole genome shotgun (WGS) entry which is preliminary data.</text>
</comment>
<dbReference type="EMBL" id="JOJR01000340">
    <property type="protein sequence ID" value="RCN39405.1"/>
    <property type="molecule type" value="Genomic_DNA"/>
</dbReference>
<dbReference type="Proteomes" id="UP000252519">
    <property type="component" value="Unassembled WGS sequence"/>
</dbReference>
<name>A0A368G8S3_ANCCA</name>